<geneLocation type="plasmid" evidence="3 4">
    <name>punmamed1</name>
</geneLocation>
<dbReference type="InterPro" id="IPR034768">
    <property type="entry name" value="4FE4S_WBL"/>
</dbReference>
<feature type="compositionally biased region" description="Basic and acidic residues" evidence="1">
    <location>
        <begin position="1"/>
        <end position="15"/>
    </location>
</feature>
<feature type="domain" description="4Fe-4S Wbl-type" evidence="2">
    <location>
        <begin position="30"/>
        <end position="106"/>
    </location>
</feature>
<reference evidence="3 4" key="1">
    <citation type="submission" date="2023-09" db="EMBL/GenBank/DDBJ databases">
        <title>The genome sequence of Streptomyces anthocyanicus.</title>
        <authorList>
            <person name="Mo P."/>
        </authorList>
    </citation>
    <scope>NUCLEOTIDE SEQUENCE [LARGE SCALE GENOMIC DNA]</scope>
    <source>
        <strain evidence="3 4">JCM 4387</strain>
        <plasmid evidence="3 4">punmamed1</plasmid>
    </source>
</reference>
<protein>
    <submittedName>
        <fullName evidence="3">WhiB family transcriptional regulator</fullName>
    </submittedName>
</protein>
<keyword evidence="4" id="KW-1185">Reference proteome</keyword>
<dbReference type="Proteomes" id="UP001249394">
    <property type="component" value="Plasmid punmamed1"/>
</dbReference>
<dbReference type="Pfam" id="PF02467">
    <property type="entry name" value="Whib"/>
    <property type="match status" value="1"/>
</dbReference>
<evidence type="ECO:0000313" key="3">
    <source>
        <dbReference type="EMBL" id="WND24148.1"/>
    </source>
</evidence>
<accession>A0ABY9UMV3</accession>
<proteinExistence type="predicted"/>
<organism evidence="3 4">
    <name type="scientific">Streptomyces violaceus</name>
    <name type="common">Streptomyces venezuelae</name>
    <dbReference type="NCBI Taxonomy" id="1936"/>
    <lineage>
        <taxon>Bacteria</taxon>
        <taxon>Bacillati</taxon>
        <taxon>Actinomycetota</taxon>
        <taxon>Actinomycetes</taxon>
        <taxon>Kitasatosporales</taxon>
        <taxon>Streptomycetaceae</taxon>
        <taxon>Streptomyces</taxon>
    </lineage>
</organism>
<evidence type="ECO:0000259" key="2">
    <source>
        <dbReference type="PROSITE" id="PS51674"/>
    </source>
</evidence>
<evidence type="ECO:0000313" key="4">
    <source>
        <dbReference type="Proteomes" id="UP001249394"/>
    </source>
</evidence>
<feature type="region of interest" description="Disordered" evidence="1">
    <location>
        <begin position="1"/>
        <end position="57"/>
    </location>
</feature>
<gene>
    <name evidence="3" type="ORF">RI060_43285</name>
</gene>
<keyword evidence="3" id="KW-0614">Plasmid</keyword>
<sequence>MDAKTAHEELTEHPHYKYRGCASDPDDPRRAAGNPALSVDAWQSPDVDGGEEKEVREAREDAAREVCVECPVMVQCLAYGSSLTPSGKLAEPYAILGGMTALERHKALVEFLKERQEAPVRVEPAPVEQLRTAQKLAVLAALARFEEPELIAAAARVDVRTAKWQISRLTTQLGLEKTATRVELLEAAVARGLLDRSVLAPVPAARPAAVPAASSPVPLGRRSRARRVPVVRGQLAFDFDDSPPRTRPVTSLFSSTPVLEAAA</sequence>
<dbReference type="PROSITE" id="PS51674">
    <property type="entry name" value="4FE4S_WBL"/>
    <property type="match status" value="1"/>
</dbReference>
<name>A0ABY9UMV3_STRVL</name>
<dbReference type="EMBL" id="CP134214">
    <property type="protein sequence ID" value="WND24148.1"/>
    <property type="molecule type" value="Genomic_DNA"/>
</dbReference>
<evidence type="ECO:0000256" key="1">
    <source>
        <dbReference type="SAM" id="MobiDB-lite"/>
    </source>
</evidence>